<accession>A0A563DRF6</accession>
<keyword evidence="2" id="KW-1185">Reference proteome</keyword>
<name>A0A563DRF6_9MICO</name>
<dbReference type="OrthoDB" id="4117273at2"/>
<comment type="caution">
    <text evidence="1">The sequence shown here is derived from an EMBL/GenBank/DDBJ whole genome shotgun (WGS) entry which is preliminary data.</text>
</comment>
<dbReference type="AlphaFoldDB" id="A0A563DRF6"/>
<proteinExistence type="predicted"/>
<protein>
    <submittedName>
        <fullName evidence="1">Uncharacterized protein</fullName>
    </submittedName>
</protein>
<dbReference type="Proteomes" id="UP000320244">
    <property type="component" value="Unassembled WGS sequence"/>
</dbReference>
<organism evidence="1 2">
    <name type="scientific">Leekyejoonella antrihumi</name>
    <dbReference type="NCBI Taxonomy" id="1660198"/>
    <lineage>
        <taxon>Bacteria</taxon>
        <taxon>Bacillati</taxon>
        <taxon>Actinomycetota</taxon>
        <taxon>Actinomycetes</taxon>
        <taxon>Micrococcales</taxon>
        <taxon>Dermacoccaceae</taxon>
        <taxon>Leekyejoonella</taxon>
    </lineage>
</organism>
<evidence type="ECO:0000313" key="1">
    <source>
        <dbReference type="EMBL" id="TWP32749.1"/>
    </source>
</evidence>
<dbReference type="EMBL" id="VCQV01000059">
    <property type="protein sequence ID" value="TWP32749.1"/>
    <property type="molecule type" value="Genomic_DNA"/>
</dbReference>
<gene>
    <name evidence="1" type="ORF">FGL98_23435</name>
</gene>
<sequence length="203" mass="22867">METECVKVIRESSDDEMVAYYLAGELTSERFGEAIRAELAARHLPEDVLTRPDLGDENGNRARRAVLAATRGYGQDREMFEHFPDDVRWVWAQLMPAELARVRYIEYSYWNELSDGSRLSVDAARRIEKGVRVFGVSNDRFLAAAEAVKRGDRFPPLILAGPHDEDLVCLEGHLRLTAYALAGFPIPLDCLIGSAPALTRWTQ</sequence>
<reference evidence="1 2" key="1">
    <citation type="submission" date="2019-05" db="EMBL/GenBank/DDBJ databases">
        <authorList>
            <person name="Lee S.D."/>
        </authorList>
    </citation>
    <scope>NUCLEOTIDE SEQUENCE [LARGE SCALE GENOMIC DNA]</scope>
    <source>
        <strain evidence="1 2">C5-26</strain>
    </source>
</reference>
<evidence type="ECO:0000313" key="2">
    <source>
        <dbReference type="Proteomes" id="UP000320244"/>
    </source>
</evidence>
<reference evidence="1 2" key="2">
    <citation type="submission" date="2019-08" db="EMBL/GenBank/DDBJ databases">
        <title>Jejuicoccus antrihumi gen. nov., sp. nov., a new member of the family Dermacoccaceae isolated from a cave.</title>
        <authorList>
            <person name="Schumann P."/>
            <person name="Kim I.S."/>
        </authorList>
    </citation>
    <scope>NUCLEOTIDE SEQUENCE [LARGE SCALE GENOMIC DNA]</scope>
    <source>
        <strain evidence="1 2">C5-26</strain>
    </source>
</reference>